<dbReference type="AlphaFoldDB" id="A0A976IKI2"/>
<sequence>MELSLLKADVLWLAKPRESKLTKLQAPQATRLIVQLPYAEKKDQGVSFPCKILIPVEEVAAKNEASLLEKNVTFKLLDEEEVVATHTFKLRDCIPVLNTGSLHWEQLVLYRDELWNVDICVHLETDRRPRAFVAHAVAVKNGVKSIAHQKNVAVASLLPVVAGCIVGVMGTAPFWLPLTLVVGLMGFPIWITFGFLTAMLVVLSAISAVVTVKLVSSERVKSACQHLLTSQQGQLLLFEGMPGEELLSPSVMSVRAKEFINANPSRKLVASLAIDFLGNATFVVPGLGEVIDVLWAPVSSKMVDALYKESSPRAKYVALMEELLPFTDFIPTAKLAWMKENLSSAELGKLLMLTPSRKQA</sequence>
<protein>
    <submittedName>
        <fullName evidence="2">Uncharacterized protein</fullName>
    </submittedName>
</protein>
<comment type="caution">
    <text evidence="2">The sequence shown here is derived from an EMBL/GenBank/DDBJ whole genome shotgun (WGS) entry which is preliminary data.</text>
</comment>
<name>A0A976IKI2_BRELC</name>
<keyword evidence="1" id="KW-1133">Transmembrane helix</keyword>
<organism evidence="2 3">
    <name type="scientific">Bremia lactucae</name>
    <name type="common">Lettuce downy mildew</name>
    <dbReference type="NCBI Taxonomy" id="4779"/>
    <lineage>
        <taxon>Eukaryota</taxon>
        <taxon>Sar</taxon>
        <taxon>Stramenopiles</taxon>
        <taxon>Oomycota</taxon>
        <taxon>Peronosporomycetes</taxon>
        <taxon>Peronosporales</taxon>
        <taxon>Peronosporaceae</taxon>
        <taxon>Bremia</taxon>
    </lineage>
</organism>
<evidence type="ECO:0000313" key="2">
    <source>
        <dbReference type="EMBL" id="TDH73476.1"/>
    </source>
</evidence>
<accession>A0A976IKI2</accession>
<proteinExistence type="predicted"/>
<dbReference type="KEGG" id="blac:94346849"/>
<keyword evidence="1" id="KW-0472">Membrane</keyword>
<keyword evidence="3" id="KW-1185">Reference proteome</keyword>
<dbReference type="GeneID" id="94346849"/>
<dbReference type="RefSeq" id="XP_067822974.1">
    <property type="nucleotide sequence ID" value="XM_067961178.1"/>
</dbReference>
<reference evidence="2 3" key="1">
    <citation type="journal article" date="2021" name="Genome Biol.">
        <title>AFLAP: assembly-free linkage analysis pipeline using k-mers from genome sequencing data.</title>
        <authorList>
            <person name="Fletcher K."/>
            <person name="Zhang L."/>
            <person name="Gil J."/>
            <person name="Han R."/>
            <person name="Cavanaugh K."/>
            <person name="Michelmore R."/>
        </authorList>
    </citation>
    <scope>NUCLEOTIDE SEQUENCE [LARGE SCALE GENOMIC DNA]</scope>
    <source>
        <strain evidence="2 3">SF5</strain>
    </source>
</reference>
<feature type="transmembrane region" description="Helical" evidence="1">
    <location>
        <begin position="152"/>
        <end position="175"/>
    </location>
</feature>
<evidence type="ECO:0000256" key="1">
    <source>
        <dbReference type="SAM" id="Phobius"/>
    </source>
</evidence>
<gene>
    <name evidence="2" type="ORF">CCR75_003081</name>
</gene>
<keyword evidence="1" id="KW-0812">Transmembrane</keyword>
<evidence type="ECO:0000313" key="3">
    <source>
        <dbReference type="Proteomes" id="UP000294530"/>
    </source>
</evidence>
<dbReference type="EMBL" id="SHOA02000036">
    <property type="protein sequence ID" value="TDH73476.1"/>
    <property type="molecule type" value="Genomic_DNA"/>
</dbReference>
<feature type="transmembrane region" description="Helical" evidence="1">
    <location>
        <begin position="187"/>
        <end position="212"/>
    </location>
</feature>
<dbReference type="Proteomes" id="UP000294530">
    <property type="component" value="Unassembled WGS sequence"/>
</dbReference>
<dbReference type="OrthoDB" id="192262at2759"/>